<dbReference type="AlphaFoldDB" id="A0A6A5KAP3"/>
<keyword evidence="3" id="KW-1185">Reference proteome</keyword>
<sequence length="77" mass="9121">LQNLSYPPNTTFHLPPSTFHLPTPYFKQNLHPPSNPPTQPRSYDPRTRYDGTFSHQRVSQVWCGDKWGCEDLFFLWE</sequence>
<organism evidence="2 3">
    <name type="scientific">Decorospora gaudefroyi</name>
    <dbReference type="NCBI Taxonomy" id="184978"/>
    <lineage>
        <taxon>Eukaryota</taxon>
        <taxon>Fungi</taxon>
        <taxon>Dikarya</taxon>
        <taxon>Ascomycota</taxon>
        <taxon>Pezizomycotina</taxon>
        <taxon>Dothideomycetes</taxon>
        <taxon>Pleosporomycetidae</taxon>
        <taxon>Pleosporales</taxon>
        <taxon>Pleosporineae</taxon>
        <taxon>Pleosporaceae</taxon>
        <taxon>Decorospora</taxon>
    </lineage>
</organism>
<reference evidence="2" key="1">
    <citation type="submission" date="2020-01" db="EMBL/GenBank/DDBJ databases">
        <authorList>
            <consortium name="DOE Joint Genome Institute"/>
            <person name="Haridas S."/>
            <person name="Albert R."/>
            <person name="Binder M."/>
            <person name="Bloem J."/>
            <person name="Labutti K."/>
            <person name="Salamov A."/>
            <person name="Andreopoulos B."/>
            <person name="Baker S.E."/>
            <person name="Barry K."/>
            <person name="Bills G."/>
            <person name="Bluhm B.H."/>
            <person name="Cannon C."/>
            <person name="Castanera R."/>
            <person name="Culley D.E."/>
            <person name="Daum C."/>
            <person name="Ezra D."/>
            <person name="Gonzalez J.B."/>
            <person name="Henrissat B."/>
            <person name="Kuo A."/>
            <person name="Liang C."/>
            <person name="Lipzen A."/>
            <person name="Lutzoni F."/>
            <person name="Magnuson J."/>
            <person name="Mondo S."/>
            <person name="Nolan M."/>
            <person name="Ohm R."/>
            <person name="Pangilinan J."/>
            <person name="Park H.-J."/>
            <person name="Ramirez L."/>
            <person name="Alfaro M."/>
            <person name="Sun H."/>
            <person name="Tritt A."/>
            <person name="Yoshinaga Y."/>
            <person name="Zwiers L.-H."/>
            <person name="Turgeon B.G."/>
            <person name="Goodwin S.B."/>
            <person name="Spatafora J.W."/>
            <person name="Crous P.W."/>
            <person name="Grigoriev I.V."/>
        </authorList>
    </citation>
    <scope>NUCLEOTIDE SEQUENCE</scope>
    <source>
        <strain evidence="2">P77</strain>
    </source>
</reference>
<feature type="region of interest" description="Disordered" evidence="1">
    <location>
        <begin position="25"/>
        <end position="48"/>
    </location>
</feature>
<accession>A0A6A5KAP3</accession>
<gene>
    <name evidence="2" type="ORF">BDW02DRAFT_556077</name>
</gene>
<evidence type="ECO:0000313" key="3">
    <source>
        <dbReference type="Proteomes" id="UP000800040"/>
    </source>
</evidence>
<dbReference type="EMBL" id="ML975353">
    <property type="protein sequence ID" value="KAF1831842.1"/>
    <property type="molecule type" value="Genomic_DNA"/>
</dbReference>
<evidence type="ECO:0000256" key="1">
    <source>
        <dbReference type="SAM" id="MobiDB-lite"/>
    </source>
</evidence>
<feature type="non-terminal residue" evidence="2">
    <location>
        <position position="1"/>
    </location>
</feature>
<name>A0A6A5KAP3_9PLEO</name>
<protein>
    <submittedName>
        <fullName evidence="2">Uncharacterized protein</fullName>
    </submittedName>
</protein>
<dbReference type="Proteomes" id="UP000800040">
    <property type="component" value="Unassembled WGS sequence"/>
</dbReference>
<evidence type="ECO:0000313" key="2">
    <source>
        <dbReference type="EMBL" id="KAF1831842.1"/>
    </source>
</evidence>
<proteinExistence type="predicted"/>